<feature type="binding site" evidence="5 7">
    <location>
        <begin position="74"/>
        <end position="75"/>
    </location>
    <ligand>
        <name>FMN</name>
        <dbReference type="ChEBI" id="CHEBI:58210"/>
    </ligand>
</feature>
<dbReference type="GO" id="GO:0008615">
    <property type="term" value="P:pyridoxine biosynthetic process"/>
    <property type="evidence" value="ECO:0007669"/>
    <property type="project" value="UniProtKB-UniRule"/>
</dbReference>
<feature type="domain" description="Pyridoxamine 5'-phosphate oxidase N-terminal" evidence="8">
    <location>
        <begin position="32"/>
        <end position="154"/>
    </location>
</feature>
<dbReference type="HAMAP" id="MF_01629">
    <property type="entry name" value="PdxH"/>
    <property type="match status" value="1"/>
</dbReference>
<feature type="binding site" evidence="6">
    <location>
        <begin position="6"/>
        <end position="9"/>
    </location>
    <ligand>
        <name>substrate</name>
    </ligand>
</feature>
<comment type="catalytic activity">
    <reaction evidence="5">
        <text>pyridoxamine 5'-phosphate + O2 + H2O = pyridoxal 5'-phosphate + H2O2 + NH4(+)</text>
        <dbReference type="Rhea" id="RHEA:15817"/>
        <dbReference type="ChEBI" id="CHEBI:15377"/>
        <dbReference type="ChEBI" id="CHEBI:15379"/>
        <dbReference type="ChEBI" id="CHEBI:16240"/>
        <dbReference type="ChEBI" id="CHEBI:28938"/>
        <dbReference type="ChEBI" id="CHEBI:58451"/>
        <dbReference type="ChEBI" id="CHEBI:597326"/>
        <dbReference type="EC" id="1.4.3.5"/>
    </reaction>
</comment>
<feature type="binding site" evidence="5 6">
    <location>
        <position position="121"/>
    </location>
    <ligand>
        <name>substrate</name>
    </ligand>
</feature>
<comment type="subunit">
    <text evidence="5">Homodimer.</text>
</comment>
<evidence type="ECO:0000256" key="6">
    <source>
        <dbReference type="PIRSR" id="PIRSR000190-1"/>
    </source>
</evidence>
<accession>H6RF26</accession>
<dbReference type="NCBIfam" id="NF004231">
    <property type="entry name" value="PRK05679.1"/>
    <property type="match status" value="1"/>
</dbReference>
<dbReference type="Pfam" id="PF10590">
    <property type="entry name" value="PNP_phzG_C"/>
    <property type="match status" value="1"/>
</dbReference>
<name>H6RF26_9BACT</name>
<reference evidence="10" key="2">
    <citation type="submission" date="2012-02" db="EMBL/GenBank/DDBJ databases">
        <authorList>
            <person name="Genoscope - CEA"/>
        </authorList>
    </citation>
    <scope>NUCLEOTIDE SEQUENCE</scope>
</reference>
<feature type="binding site" evidence="5 7">
    <location>
        <position position="183"/>
    </location>
    <ligand>
        <name>FMN</name>
        <dbReference type="ChEBI" id="CHEBI:58210"/>
    </ligand>
</feature>
<evidence type="ECO:0000256" key="3">
    <source>
        <dbReference type="ARBA" id="ARBA00022643"/>
    </source>
</evidence>
<feature type="domain" description="Pyridoxine 5'-phosphate oxidase dimerisation C-terminal" evidence="9">
    <location>
        <begin position="170"/>
        <end position="212"/>
    </location>
</feature>
<feature type="binding site" evidence="5 7">
    <location>
        <position position="81"/>
    </location>
    <ligand>
        <name>FMN</name>
        <dbReference type="ChEBI" id="CHEBI:58210"/>
    </ligand>
</feature>
<gene>
    <name evidence="5 10" type="primary">pdxH</name>
    <name evidence="10" type="ORF">VIS_S18BPA60035</name>
</gene>
<reference evidence="10" key="1">
    <citation type="journal article" date="2012" name="Environ. Microbiol.">
        <title>Genomic content of uncultured Bacteroidetes from contrasting oceanic provinces in the North Atlantic Ocean.</title>
        <authorList>
            <person name="Gomez-Pereira P.R."/>
            <person name="Schuler M."/>
            <person name="Fuchs B.M."/>
            <person name="Bennke C."/>
            <person name="Teeling H."/>
            <person name="Waldmann J."/>
            <person name="Richter M."/>
            <person name="Barbe V."/>
            <person name="Bataille E."/>
            <person name="Glockner F.O."/>
            <person name="Amann R."/>
        </authorList>
    </citation>
    <scope>NUCLEOTIDE SEQUENCE</scope>
</reference>
<dbReference type="InterPro" id="IPR011576">
    <property type="entry name" value="Pyridox_Oxase_N"/>
</dbReference>
<keyword evidence="2 5" id="KW-0285">Flavoprotein</keyword>
<keyword evidence="5" id="KW-0664">Pyridoxine biosynthesis</keyword>
<feature type="binding site" evidence="5 6">
    <location>
        <position position="125"/>
    </location>
    <ligand>
        <name>substrate</name>
    </ligand>
</feature>
<dbReference type="Gene3D" id="2.30.110.10">
    <property type="entry name" value="Electron Transport, Fmn-binding Protein, Chain A"/>
    <property type="match status" value="1"/>
</dbReference>
<comment type="catalytic activity">
    <reaction evidence="5">
        <text>pyridoxine 5'-phosphate + O2 = pyridoxal 5'-phosphate + H2O2</text>
        <dbReference type="Rhea" id="RHEA:15149"/>
        <dbReference type="ChEBI" id="CHEBI:15379"/>
        <dbReference type="ChEBI" id="CHEBI:16240"/>
        <dbReference type="ChEBI" id="CHEBI:58589"/>
        <dbReference type="ChEBI" id="CHEBI:597326"/>
        <dbReference type="EC" id="1.4.3.5"/>
    </reaction>
</comment>
<dbReference type="PROSITE" id="PS01064">
    <property type="entry name" value="PYRIDOX_OXIDASE"/>
    <property type="match status" value="1"/>
</dbReference>
<keyword evidence="3 5" id="KW-0288">FMN</keyword>
<dbReference type="PANTHER" id="PTHR10851">
    <property type="entry name" value="PYRIDOXINE-5-PHOSPHATE OXIDASE"/>
    <property type="match status" value="1"/>
</dbReference>
<comment type="caution">
    <text evidence="5">Lacks conserved residue(s) required for the propagation of feature annotation.</text>
</comment>
<feature type="binding site" evidence="5 7">
    <location>
        <position position="193"/>
    </location>
    <ligand>
        <name>FMN</name>
        <dbReference type="ChEBI" id="CHEBI:58210"/>
    </ligand>
</feature>
<feature type="binding site" evidence="5 7">
    <location>
        <begin position="138"/>
        <end position="139"/>
    </location>
    <ligand>
        <name>FMN</name>
        <dbReference type="ChEBI" id="CHEBI:58210"/>
    </ligand>
</feature>
<evidence type="ECO:0000313" key="10">
    <source>
        <dbReference type="EMBL" id="CCF99637.1"/>
    </source>
</evidence>
<dbReference type="SUPFAM" id="SSF50475">
    <property type="entry name" value="FMN-binding split barrel"/>
    <property type="match status" value="1"/>
</dbReference>
<dbReference type="Pfam" id="PF01243">
    <property type="entry name" value="PNPOx_N"/>
    <property type="match status" value="1"/>
</dbReference>
<dbReference type="PANTHER" id="PTHR10851:SF0">
    <property type="entry name" value="PYRIDOXINE-5'-PHOSPHATE OXIDASE"/>
    <property type="match status" value="1"/>
</dbReference>
<dbReference type="EMBL" id="FO117585">
    <property type="protein sequence ID" value="CCF99637.1"/>
    <property type="molecule type" value="Genomic_DNA"/>
</dbReference>
<dbReference type="GO" id="GO:0004733">
    <property type="term" value="F:pyridoxamine phosphate oxidase activity"/>
    <property type="evidence" value="ECO:0007669"/>
    <property type="project" value="UniProtKB-UniRule"/>
</dbReference>
<dbReference type="GO" id="GO:0010181">
    <property type="term" value="F:FMN binding"/>
    <property type="evidence" value="ECO:0007669"/>
    <property type="project" value="UniProtKB-UniRule"/>
</dbReference>
<evidence type="ECO:0000259" key="9">
    <source>
        <dbReference type="Pfam" id="PF10590"/>
    </source>
</evidence>
<sequence length="212" mass="24077">MSLHSRTEYTKGALDESAVAEGPWALLEQWVKEAVDAGISDPTAFTLNTLDAEGFPHGRIVLLRDTRNEQLVFYTNYQSEKGQDVERLGRAGATFFWPHAERQIRVRGTVARVLESESDIYFASRPRGSQLGAWSSQQSTEAAHREQLESQFEAESARFEGRDVPRPPHWGGYAITPEVIEFWQGRASRMHDRIVCRRSEGENAWSTVRLQP</sequence>
<evidence type="ECO:0000256" key="4">
    <source>
        <dbReference type="ARBA" id="ARBA00023002"/>
    </source>
</evidence>
<dbReference type="InterPro" id="IPR000659">
    <property type="entry name" value="Pyridox_Oxase"/>
</dbReference>
<feature type="binding site" evidence="5 6">
    <location>
        <position position="64"/>
    </location>
    <ligand>
        <name>substrate</name>
    </ligand>
</feature>
<comment type="pathway">
    <text evidence="5">Cofactor metabolism; pyridoxal 5'-phosphate salvage; pyridoxal 5'-phosphate from pyridoxamine 5'-phosphate: step 1/1.</text>
</comment>
<dbReference type="UniPathway" id="UPA01068">
    <property type="reaction ID" value="UER00304"/>
</dbReference>
<evidence type="ECO:0000256" key="1">
    <source>
        <dbReference type="ARBA" id="ARBA00007301"/>
    </source>
</evidence>
<evidence type="ECO:0000256" key="2">
    <source>
        <dbReference type="ARBA" id="ARBA00022630"/>
    </source>
</evidence>
<evidence type="ECO:0000256" key="7">
    <source>
        <dbReference type="PIRSR" id="PIRSR000190-2"/>
    </source>
</evidence>
<comment type="similarity">
    <text evidence="1 5">Belongs to the pyridoxamine 5'-phosphate oxidase family.</text>
</comment>
<proteinExistence type="inferred from homology"/>
<feature type="binding site" evidence="5 6">
    <location>
        <position position="129"/>
    </location>
    <ligand>
        <name>substrate</name>
    </ligand>
</feature>
<feature type="binding site" evidence="5 6">
    <location>
        <begin position="189"/>
        <end position="191"/>
    </location>
    <ligand>
        <name>substrate</name>
    </ligand>
</feature>
<organism evidence="10">
    <name type="scientific">uncultured Flavobacteriia bacterium</name>
    <dbReference type="NCBI Taxonomy" id="212695"/>
    <lineage>
        <taxon>Bacteria</taxon>
        <taxon>Pseudomonadati</taxon>
        <taxon>Bacteroidota</taxon>
        <taxon>Flavobacteriia</taxon>
        <taxon>environmental samples</taxon>
    </lineage>
</organism>
<keyword evidence="4 5" id="KW-0560">Oxidoreductase</keyword>
<comment type="function">
    <text evidence="5">Catalyzes the oxidation of either pyridoxine 5'-phosphate (PNP) or pyridoxamine 5'-phosphate (PMP) into pyridoxal 5'-phosphate (PLP).</text>
</comment>
<comment type="pathway">
    <text evidence="5">Cofactor metabolism; pyridoxal 5'-phosphate salvage; pyridoxal 5'-phosphate from pyridoxine 5'-phosphate: step 1/1.</text>
</comment>
<evidence type="ECO:0000256" key="5">
    <source>
        <dbReference type="HAMAP-Rule" id="MF_01629"/>
    </source>
</evidence>
<dbReference type="EC" id="1.4.3.5" evidence="5"/>
<dbReference type="InterPro" id="IPR012349">
    <property type="entry name" value="Split_barrel_FMN-bd"/>
</dbReference>
<protein>
    <recommendedName>
        <fullName evidence="5">Pyridoxine/pyridoxamine 5'-phosphate oxidase</fullName>
        <ecNumber evidence="5">1.4.3.5</ecNumber>
    </recommendedName>
    <alternativeName>
        <fullName evidence="5">PNP/PMP oxidase</fullName>
        <shortName evidence="5">PNPOx</shortName>
    </alternativeName>
    <alternativeName>
        <fullName evidence="5">Pyridoxal 5'-phosphate synthase</fullName>
    </alternativeName>
</protein>
<dbReference type="AlphaFoldDB" id="H6RF26"/>
<evidence type="ECO:0000259" key="8">
    <source>
        <dbReference type="Pfam" id="PF01243"/>
    </source>
</evidence>
<dbReference type="PIRSF" id="PIRSF000190">
    <property type="entry name" value="Pyd_amn-ph_oxd"/>
    <property type="match status" value="1"/>
</dbReference>
<dbReference type="InterPro" id="IPR019576">
    <property type="entry name" value="Pyridoxamine_oxidase_dimer_C"/>
</dbReference>
<dbReference type="InterPro" id="IPR019740">
    <property type="entry name" value="Pyridox_Oxase_CS"/>
</dbReference>
<comment type="cofactor">
    <cofactor evidence="5 7">
        <name>FMN</name>
        <dbReference type="ChEBI" id="CHEBI:58210"/>
    </cofactor>
    <text evidence="5 7">Binds 1 FMN per subunit.</text>
</comment>
<dbReference type="NCBIfam" id="TIGR00558">
    <property type="entry name" value="pdxH"/>
    <property type="match status" value="1"/>
</dbReference>
<feature type="binding site" evidence="5 7">
    <location>
        <position position="103"/>
    </location>
    <ligand>
        <name>FMN</name>
        <dbReference type="ChEBI" id="CHEBI:58210"/>
    </ligand>
</feature>
<feature type="binding site" evidence="5">
    <location>
        <begin position="59"/>
        <end position="64"/>
    </location>
    <ligand>
        <name>FMN</name>
        <dbReference type="ChEBI" id="CHEBI:58210"/>
    </ligand>
</feature>